<organism evidence="8">
    <name type="scientific">Oppiella nova</name>
    <dbReference type="NCBI Taxonomy" id="334625"/>
    <lineage>
        <taxon>Eukaryota</taxon>
        <taxon>Metazoa</taxon>
        <taxon>Ecdysozoa</taxon>
        <taxon>Arthropoda</taxon>
        <taxon>Chelicerata</taxon>
        <taxon>Arachnida</taxon>
        <taxon>Acari</taxon>
        <taxon>Acariformes</taxon>
        <taxon>Sarcoptiformes</taxon>
        <taxon>Oribatida</taxon>
        <taxon>Brachypylina</taxon>
        <taxon>Oppioidea</taxon>
        <taxon>Oppiidae</taxon>
        <taxon>Oppiella</taxon>
    </lineage>
</organism>
<dbReference type="PROSITE" id="PS01095">
    <property type="entry name" value="GH18_1"/>
    <property type="match status" value="2"/>
</dbReference>
<dbReference type="GO" id="GO:0008061">
    <property type="term" value="F:chitin binding"/>
    <property type="evidence" value="ECO:0007669"/>
    <property type="project" value="InterPro"/>
</dbReference>
<feature type="signal peptide" evidence="6">
    <location>
        <begin position="1"/>
        <end position="17"/>
    </location>
</feature>
<dbReference type="FunFam" id="3.20.20.80:FF:000007">
    <property type="entry name" value="Acidic mammalian chitinase"/>
    <property type="match status" value="2"/>
</dbReference>
<dbReference type="AlphaFoldDB" id="A0A7R9QQH6"/>
<reference evidence="8" key="1">
    <citation type="submission" date="2020-11" db="EMBL/GenBank/DDBJ databases">
        <authorList>
            <person name="Tran Van P."/>
        </authorList>
    </citation>
    <scope>NUCLEOTIDE SEQUENCE</scope>
</reference>
<feature type="chain" id="PRO_5036211887" description="GH18 domain-containing protein" evidence="6">
    <location>
        <begin position="18"/>
        <end position="744"/>
    </location>
</feature>
<feature type="domain" description="GH18" evidence="7">
    <location>
        <begin position="424"/>
        <end position="744"/>
    </location>
</feature>
<dbReference type="InterPro" id="IPR029070">
    <property type="entry name" value="Chitinase_insertion_sf"/>
</dbReference>
<dbReference type="InterPro" id="IPR050314">
    <property type="entry name" value="Glycosyl_Hydrlase_18"/>
</dbReference>
<dbReference type="EMBL" id="OC922402">
    <property type="protein sequence ID" value="CAD7654146.1"/>
    <property type="molecule type" value="Genomic_DNA"/>
</dbReference>
<gene>
    <name evidence="8" type="ORF">ONB1V03_LOCUS10796</name>
</gene>
<evidence type="ECO:0000256" key="2">
    <source>
        <dbReference type="ARBA" id="ARBA00022801"/>
    </source>
</evidence>
<dbReference type="Proteomes" id="UP000728032">
    <property type="component" value="Unassembled WGS sequence"/>
</dbReference>
<keyword evidence="1 6" id="KW-0732">Signal</keyword>
<evidence type="ECO:0000256" key="4">
    <source>
        <dbReference type="ARBA" id="ARBA00023295"/>
    </source>
</evidence>
<dbReference type="SMART" id="SM00636">
    <property type="entry name" value="Glyco_18"/>
    <property type="match status" value="2"/>
</dbReference>
<evidence type="ECO:0000313" key="9">
    <source>
        <dbReference type="Proteomes" id="UP000728032"/>
    </source>
</evidence>
<evidence type="ECO:0000256" key="1">
    <source>
        <dbReference type="ARBA" id="ARBA00022729"/>
    </source>
</evidence>
<dbReference type="GO" id="GO:0005975">
    <property type="term" value="P:carbohydrate metabolic process"/>
    <property type="evidence" value="ECO:0007669"/>
    <property type="project" value="InterPro"/>
</dbReference>
<sequence>MWIILNLLVLFIAAVNSAPLNDTNAPPYNVMCYYGVWAWYRDNHGGRGKFWPELSNPMLCTHMMYGFAKLGDDSLEMEVMDKDLDLGDTEYTSGEPWGLGMFRRVKHLRDVNPNMKAIISIGGWNEGSDKYSKMASSPDSRKKFVDSALKFLQTYNFDGLDVDWEYPGFKAVKDADRTPGNPKDKDNFIALLRELRDALKPHNYLLSAAVSAGKKTIDVSYDVKQLNELLDFINVMAYDFHGGAWDNKTGHNAPLYPDPKASEEDKQLTVSYGMEYWIKLGASPKKLMMGMATYGRTFTLINPAQHGIGAPADIGWKGGKEGPYTGIAGMLGYNEICEFLSAGWTAYRDDTQKVVYAVSDKQWVGYDDEMSLKDKLSYLKGKGLGGAIVWSIDTDDFHGNCGGRKHPLIKTISQELNETNGTPYNVVCYWGSWSWYRDSGGAKGKFAPEMSNPLLCTHMMYGFAKLGAGGEIEVMEKDLDLGDTDYKSGLPWGEGMYRRIEHLRDVNHNMKAMISIGGWNEGSDKYSQMASSPDSRKKFVNSVVKFIQTYKFDGLDVDWEYPGFKAVGEADRVPGNPKDKENYISLLRELRNALKPHNYLLSAAVSAGKKTIDVSYDVKQLNELLDFINVMAYDFHGGAWENKTGHNAPLYPDPKASEEDKELTVSYGMEYWIKQGANPKKLMMGMGTYGRSFTLANAAQHGIGAACASGSKGGNAGPYTNEVGILGYNEVYPQCLYNCLMNYK</sequence>
<feature type="domain" description="GH18" evidence="7">
    <location>
        <begin position="28"/>
        <end position="419"/>
    </location>
</feature>
<dbReference type="PROSITE" id="PS51910">
    <property type="entry name" value="GH18_2"/>
    <property type="match status" value="2"/>
</dbReference>
<evidence type="ECO:0000313" key="8">
    <source>
        <dbReference type="EMBL" id="CAD7654146.1"/>
    </source>
</evidence>
<proteinExistence type="predicted"/>
<evidence type="ECO:0000259" key="7">
    <source>
        <dbReference type="PROSITE" id="PS51910"/>
    </source>
</evidence>
<dbReference type="CDD" id="cd02872">
    <property type="entry name" value="GH18_chitolectin_chitotriosidase"/>
    <property type="match status" value="1"/>
</dbReference>
<dbReference type="GO" id="GO:0006032">
    <property type="term" value="P:chitin catabolic process"/>
    <property type="evidence" value="ECO:0007669"/>
    <property type="project" value="TreeGrafter"/>
</dbReference>
<dbReference type="OrthoDB" id="6510518at2759"/>
<dbReference type="Gene3D" id="3.20.20.80">
    <property type="entry name" value="Glycosidases"/>
    <property type="match status" value="2"/>
</dbReference>
<dbReference type="GO" id="GO:0005576">
    <property type="term" value="C:extracellular region"/>
    <property type="evidence" value="ECO:0007669"/>
    <property type="project" value="TreeGrafter"/>
</dbReference>
<dbReference type="PANTHER" id="PTHR11177">
    <property type="entry name" value="CHITINASE"/>
    <property type="match status" value="1"/>
</dbReference>
<keyword evidence="4 5" id="KW-0326">Glycosidase</keyword>
<dbReference type="EMBL" id="CAJPVJ010007577">
    <property type="protein sequence ID" value="CAG2171333.1"/>
    <property type="molecule type" value="Genomic_DNA"/>
</dbReference>
<evidence type="ECO:0000256" key="6">
    <source>
        <dbReference type="SAM" id="SignalP"/>
    </source>
</evidence>
<dbReference type="InterPro" id="IPR001223">
    <property type="entry name" value="Glyco_hydro18_cat"/>
</dbReference>
<accession>A0A7R9QQH6</accession>
<evidence type="ECO:0000256" key="3">
    <source>
        <dbReference type="ARBA" id="ARBA00023157"/>
    </source>
</evidence>
<evidence type="ECO:0000256" key="5">
    <source>
        <dbReference type="RuleBase" id="RU000489"/>
    </source>
</evidence>
<dbReference type="SUPFAM" id="SSF51445">
    <property type="entry name" value="(Trans)glycosidases"/>
    <property type="match status" value="2"/>
</dbReference>
<dbReference type="GO" id="GO:0004568">
    <property type="term" value="F:chitinase activity"/>
    <property type="evidence" value="ECO:0007669"/>
    <property type="project" value="TreeGrafter"/>
</dbReference>
<protein>
    <recommendedName>
        <fullName evidence="7">GH18 domain-containing protein</fullName>
    </recommendedName>
</protein>
<dbReference type="FunFam" id="3.10.50.10:FF:000001">
    <property type="entry name" value="Chitinase 3-like 1"/>
    <property type="match status" value="1"/>
</dbReference>
<dbReference type="SUPFAM" id="SSF54556">
    <property type="entry name" value="Chitinase insertion domain"/>
    <property type="match status" value="1"/>
</dbReference>
<dbReference type="Gene3D" id="3.10.50.10">
    <property type="match status" value="2"/>
</dbReference>
<dbReference type="InterPro" id="IPR017853">
    <property type="entry name" value="GH"/>
</dbReference>
<keyword evidence="9" id="KW-1185">Reference proteome</keyword>
<dbReference type="InterPro" id="IPR011583">
    <property type="entry name" value="Chitinase_II/V-like_cat"/>
</dbReference>
<dbReference type="InterPro" id="IPR001579">
    <property type="entry name" value="Glyco_hydro_18_chit_AS"/>
</dbReference>
<keyword evidence="3" id="KW-1015">Disulfide bond</keyword>
<dbReference type="Pfam" id="PF00704">
    <property type="entry name" value="Glyco_hydro_18"/>
    <property type="match status" value="2"/>
</dbReference>
<dbReference type="PANTHER" id="PTHR11177:SF317">
    <property type="entry name" value="CHITINASE 12-RELATED"/>
    <property type="match status" value="1"/>
</dbReference>
<keyword evidence="2 5" id="KW-0378">Hydrolase</keyword>
<name>A0A7R9QQH6_9ACAR</name>